<gene>
    <name evidence="1" type="ORF">BFG52_08470</name>
</gene>
<protein>
    <recommendedName>
        <fullName evidence="3">DUF465 domain-containing protein</fullName>
    </recommendedName>
</protein>
<name>A0A1B2LZM1_9GAMM</name>
<sequence>MFPEYRDLISQLKQKDAHFAKVFEEHNAIDHEIIRLEQNPVTSGSDQIEVLKKQKLKLKDELYVLIKRAQVS</sequence>
<dbReference type="Pfam" id="PF04325">
    <property type="entry name" value="DUF465"/>
    <property type="match status" value="1"/>
</dbReference>
<dbReference type="KEGG" id="ala:BFG52_08470"/>
<reference evidence="1 2" key="1">
    <citation type="submission" date="2016-08" db="EMBL/GenBank/DDBJ databases">
        <authorList>
            <person name="Seilhamer J.J."/>
        </authorList>
    </citation>
    <scope>NUCLEOTIDE SEQUENCE [LARGE SCALE GENOMIC DNA]</scope>
    <source>
        <strain evidence="1 2">BRTC-1</strain>
    </source>
</reference>
<dbReference type="OrthoDB" id="5616367at2"/>
<accession>A0A1B2LZM1</accession>
<organism evidence="1 2">
    <name type="scientific">Acinetobacter larvae</name>
    <dbReference type="NCBI Taxonomy" id="1789224"/>
    <lineage>
        <taxon>Bacteria</taxon>
        <taxon>Pseudomonadati</taxon>
        <taxon>Pseudomonadota</taxon>
        <taxon>Gammaproteobacteria</taxon>
        <taxon>Moraxellales</taxon>
        <taxon>Moraxellaceae</taxon>
        <taxon>Acinetobacter</taxon>
    </lineage>
</organism>
<dbReference type="InterPro" id="IPR038444">
    <property type="entry name" value="DUF465_sf"/>
</dbReference>
<evidence type="ECO:0000313" key="1">
    <source>
        <dbReference type="EMBL" id="AOA58385.1"/>
    </source>
</evidence>
<evidence type="ECO:0000313" key="2">
    <source>
        <dbReference type="Proteomes" id="UP000093391"/>
    </source>
</evidence>
<dbReference type="RefSeq" id="WP_067554713.1">
    <property type="nucleotide sequence ID" value="NZ_CP016895.1"/>
</dbReference>
<proteinExistence type="predicted"/>
<dbReference type="Proteomes" id="UP000093391">
    <property type="component" value="Chromosome"/>
</dbReference>
<dbReference type="AlphaFoldDB" id="A0A1B2LZM1"/>
<dbReference type="STRING" id="1789224.BFG52_08470"/>
<dbReference type="Gene3D" id="6.10.280.50">
    <property type="match status" value="1"/>
</dbReference>
<dbReference type="EMBL" id="CP016895">
    <property type="protein sequence ID" value="AOA58385.1"/>
    <property type="molecule type" value="Genomic_DNA"/>
</dbReference>
<keyword evidence="2" id="KW-1185">Reference proteome</keyword>
<evidence type="ECO:0008006" key="3">
    <source>
        <dbReference type="Google" id="ProtNLM"/>
    </source>
</evidence>
<dbReference type="InterPro" id="IPR007420">
    <property type="entry name" value="DUF465"/>
</dbReference>